<evidence type="ECO:0000313" key="3">
    <source>
        <dbReference type="EMBL" id="MFC4589931.1"/>
    </source>
</evidence>
<comment type="caution">
    <text evidence="3">The sequence shown here is derived from an EMBL/GenBank/DDBJ whole genome shotgun (WGS) entry which is preliminary data.</text>
</comment>
<gene>
    <name evidence="3" type="ORF">ACFO8L_27840</name>
</gene>
<dbReference type="PANTHER" id="PTHR48081:SF8">
    <property type="entry name" value="ALPHA_BETA HYDROLASE FOLD-3 DOMAIN-CONTAINING PROTEIN-RELATED"/>
    <property type="match status" value="1"/>
</dbReference>
<dbReference type="RefSeq" id="WP_262845406.1">
    <property type="nucleotide sequence ID" value="NZ_JBHSFN010000019.1"/>
</dbReference>
<proteinExistence type="predicted"/>
<evidence type="ECO:0000313" key="4">
    <source>
        <dbReference type="Proteomes" id="UP001595891"/>
    </source>
</evidence>
<sequence>MRSFFDVQEKTSSDRQVLTIRPRGVSAGHRHILYLHGGGFVMSITELHWDLIGKLSKRLDATVVVPLYPLAPEKTAPDVFEFLLPLYADLIHEAGPKNVVLIGDSAGGNLALSLAMQARDVNLQQPAGSVLLSPGLDFSFSDAKQPALDRTDPILDLEGARRLGLLYAGDLDVRDPMVSPLYGSLRGLAPLAVFTGTRDLVNPDAHRLQDKAKEESIPLQLFEYSGMVHVWMLFPMPEANLALDQIVGCVEEFTSN</sequence>
<dbReference type="InterPro" id="IPR013094">
    <property type="entry name" value="AB_hydrolase_3"/>
</dbReference>
<reference evidence="4" key="1">
    <citation type="journal article" date="2019" name="Int. J. Syst. Evol. Microbiol.">
        <title>The Global Catalogue of Microorganisms (GCM) 10K type strain sequencing project: providing services to taxonomists for standard genome sequencing and annotation.</title>
        <authorList>
            <consortium name="The Broad Institute Genomics Platform"/>
            <consortium name="The Broad Institute Genome Sequencing Center for Infectious Disease"/>
            <person name="Wu L."/>
            <person name="Ma J."/>
        </authorList>
    </citation>
    <scope>NUCLEOTIDE SEQUENCE [LARGE SCALE GENOMIC DNA]</scope>
    <source>
        <strain evidence="4">CCUG 49560</strain>
    </source>
</reference>
<keyword evidence="1 3" id="KW-0378">Hydrolase</keyword>
<accession>A0ABV9EJV1</accession>
<dbReference type="Proteomes" id="UP001595891">
    <property type="component" value="Unassembled WGS sequence"/>
</dbReference>
<dbReference type="EMBL" id="JBHSFN010000019">
    <property type="protein sequence ID" value="MFC4589931.1"/>
    <property type="molecule type" value="Genomic_DNA"/>
</dbReference>
<keyword evidence="4" id="KW-1185">Reference proteome</keyword>
<dbReference type="GO" id="GO:0016787">
    <property type="term" value="F:hydrolase activity"/>
    <property type="evidence" value="ECO:0007669"/>
    <property type="project" value="UniProtKB-KW"/>
</dbReference>
<dbReference type="Gene3D" id="3.40.50.1820">
    <property type="entry name" value="alpha/beta hydrolase"/>
    <property type="match status" value="1"/>
</dbReference>
<feature type="domain" description="Alpha/beta hydrolase fold-3" evidence="2">
    <location>
        <begin position="32"/>
        <end position="232"/>
    </location>
</feature>
<dbReference type="Pfam" id="PF07859">
    <property type="entry name" value="Abhydrolase_3"/>
    <property type="match status" value="1"/>
</dbReference>
<dbReference type="InterPro" id="IPR050300">
    <property type="entry name" value="GDXG_lipolytic_enzyme"/>
</dbReference>
<evidence type="ECO:0000256" key="1">
    <source>
        <dbReference type="ARBA" id="ARBA00022801"/>
    </source>
</evidence>
<dbReference type="InterPro" id="IPR029058">
    <property type="entry name" value="AB_hydrolase_fold"/>
</dbReference>
<dbReference type="PANTHER" id="PTHR48081">
    <property type="entry name" value="AB HYDROLASE SUPERFAMILY PROTEIN C4A8.06C"/>
    <property type="match status" value="1"/>
</dbReference>
<dbReference type="SUPFAM" id="SSF53474">
    <property type="entry name" value="alpha/beta-Hydrolases"/>
    <property type="match status" value="1"/>
</dbReference>
<name>A0ABV9EJV1_9ACTN</name>
<evidence type="ECO:0000259" key="2">
    <source>
        <dbReference type="Pfam" id="PF07859"/>
    </source>
</evidence>
<protein>
    <submittedName>
        <fullName evidence="3">Alpha/beta hydrolase</fullName>
    </submittedName>
</protein>
<organism evidence="3 4">
    <name type="scientific">Sphaerisporangium corydalis</name>
    <dbReference type="NCBI Taxonomy" id="1441875"/>
    <lineage>
        <taxon>Bacteria</taxon>
        <taxon>Bacillati</taxon>
        <taxon>Actinomycetota</taxon>
        <taxon>Actinomycetes</taxon>
        <taxon>Streptosporangiales</taxon>
        <taxon>Streptosporangiaceae</taxon>
        <taxon>Sphaerisporangium</taxon>
    </lineage>
</organism>